<dbReference type="EMBL" id="JAXDAE010000003">
    <property type="protein sequence ID" value="MDY2586595.1"/>
    <property type="molecule type" value="Genomic_DNA"/>
</dbReference>
<sequence length="143" mass="15561">MGGTPKTVITLTVDTDNIQPNEQSIKDNVVFTDNQSDPKENPGHPETYVSTVFKGSTCTWQGASKNGRDTVNITNVAKKSKDGGADILAEITLGDPINDPKVTSTVKNEDIDGTESYFVTFIINKNTGQPYTVDPKLQIKKKE</sequence>
<proteinExistence type="predicted"/>
<accession>A0ABU5EM50</accession>
<reference evidence="1 2" key="1">
    <citation type="submission" date="2023-11" db="EMBL/GenBank/DDBJ databases">
        <title>Winogradskyella pelagius sp. nov., isolated from coastal sediment.</title>
        <authorList>
            <person name="Li F."/>
        </authorList>
    </citation>
    <scope>NUCLEOTIDE SEQUENCE [LARGE SCALE GENOMIC DNA]</scope>
    <source>
        <strain evidence="1 2">KCTC 23502</strain>
    </source>
</reference>
<dbReference type="Proteomes" id="UP001285855">
    <property type="component" value="Unassembled WGS sequence"/>
</dbReference>
<gene>
    <name evidence="1" type="ORF">SNF14_04555</name>
</gene>
<evidence type="ECO:0000313" key="1">
    <source>
        <dbReference type="EMBL" id="MDY2586595.1"/>
    </source>
</evidence>
<organism evidence="1 2">
    <name type="scientific">Winogradskyella aquimaris</name>
    <dbReference type="NCBI Taxonomy" id="864074"/>
    <lineage>
        <taxon>Bacteria</taxon>
        <taxon>Pseudomonadati</taxon>
        <taxon>Bacteroidota</taxon>
        <taxon>Flavobacteriia</taxon>
        <taxon>Flavobacteriales</taxon>
        <taxon>Flavobacteriaceae</taxon>
        <taxon>Winogradskyella</taxon>
    </lineage>
</organism>
<keyword evidence="2" id="KW-1185">Reference proteome</keyword>
<dbReference type="RefSeq" id="WP_320554968.1">
    <property type="nucleotide sequence ID" value="NZ_JAXDAE010000003.1"/>
</dbReference>
<name>A0ABU5EM50_9FLAO</name>
<evidence type="ECO:0000313" key="2">
    <source>
        <dbReference type="Proteomes" id="UP001285855"/>
    </source>
</evidence>
<protein>
    <submittedName>
        <fullName evidence="1">Uncharacterized protein</fullName>
    </submittedName>
</protein>
<comment type="caution">
    <text evidence="1">The sequence shown here is derived from an EMBL/GenBank/DDBJ whole genome shotgun (WGS) entry which is preliminary data.</text>
</comment>